<dbReference type="Pfam" id="PF00106">
    <property type="entry name" value="adh_short"/>
    <property type="match status" value="1"/>
</dbReference>
<dbReference type="InterPro" id="IPR023985">
    <property type="entry name" value="SDR_subfam_1"/>
</dbReference>
<dbReference type="InterPro" id="IPR036291">
    <property type="entry name" value="NAD(P)-bd_dom_sf"/>
</dbReference>
<dbReference type="PATRIC" id="fig|280871.6.peg.1343"/>
<dbReference type="PROSITE" id="PS00061">
    <property type="entry name" value="ADH_SHORT"/>
    <property type="match status" value="1"/>
</dbReference>
<gene>
    <name evidence="5" type="ORF">TL10_06515</name>
</gene>
<evidence type="ECO:0000256" key="2">
    <source>
        <dbReference type="ARBA" id="ARBA00023002"/>
    </source>
</evidence>
<accession>A0A0D1JYC3</accession>
<dbReference type="STRING" id="280871.TL10_06515"/>
<keyword evidence="3" id="KW-0520">NAD</keyword>
<name>A0A0D1JYC3_9MYCO</name>
<evidence type="ECO:0000313" key="5">
    <source>
        <dbReference type="EMBL" id="KIU17584.1"/>
    </source>
</evidence>
<dbReference type="NCBIfam" id="TIGR03971">
    <property type="entry name" value="SDR_subfam_1"/>
    <property type="match status" value="1"/>
</dbReference>
<dbReference type="AlphaFoldDB" id="A0A0D1JYC3"/>
<dbReference type="FunFam" id="3.40.50.720:FF:000084">
    <property type="entry name" value="Short-chain dehydrogenase reductase"/>
    <property type="match status" value="1"/>
</dbReference>
<sequence length="278" mass="28605">MGDFDGLVALITGGARGMGRSHAVALAEAGADIAICDRCENNEQIAYPLATESDLAATTEMVEAAGRRCLTAKLSTSDRGALERFVADVESGLGRLDIAVTNAGVSAIAMLPDVPSAQWDEVIGSNLTGTFNTIAAVAPGMIARGYGRIVTVSSMLGRSGNFGQAAYAASKWGVIGLTKVAAHDLAGFGITVNAVAPGNVETPMTFNDALFGAMRPDLDQPTLADVESVFGSLHLQPVAFMKPAEITRAVMFLAHPDSTHITGTVLPVDAGATARLTG</sequence>
<keyword evidence="6" id="KW-1185">Reference proteome</keyword>
<dbReference type="InterPro" id="IPR002347">
    <property type="entry name" value="SDR_fam"/>
</dbReference>
<dbReference type="PANTHER" id="PTHR42760:SF133">
    <property type="entry name" value="3-OXOACYL-[ACYL-CARRIER-PROTEIN] REDUCTASE"/>
    <property type="match status" value="1"/>
</dbReference>
<comment type="similarity">
    <text evidence="1 4">Belongs to the short-chain dehydrogenases/reductases (SDR) family.</text>
</comment>
<dbReference type="PANTHER" id="PTHR42760">
    <property type="entry name" value="SHORT-CHAIN DEHYDROGENASES/REDUCTASES FAMILY MEMBER"/>
    <property type="match status" value="1"/>
</dbReference>
<comment type="caution">
    <text evidence="5">The sequence shown here is derived from an EMBL/GenBank/DDBJ whole genome shotgun (WGS) entry which is preliminary data.</text>
</comment>
<dbReference type="Gene3D" id="3.40.50.720">
    <property type="entry name" value="NAD(P)-binding Rossmann-like Domain"/>
    <property type="match status" value="1"/>
</dbReference>
<dbReference type="GO" id="GO:0016616">
    <property type="term" value="F:oxidoreductase activity, acting on the CH-OH group of donors, NAD or NADP as acceptor"/>
    <property type="evidence" value="ECO:0007669"/>
    <property type="project" value="TreeGrafter"/>
</dbReference>
<dbReference type="RefSeq" id="WP_043397197.1">
    <property type="nucleotide sequence ID" value="NZ_JXST01000007.1"/>
</dbReference>
<organism evidence="5 6">
    <name type="scientific">Mycolicibacterium llatzerense</name>
    <dbReference type="NCBI Taxonomy" id="280871"/>
    <lineage>
        <taxon>Bacteria</taxon>
        <taxon>Bacillati</taxon>
        <taxon>Actinomycetota</taxon>
        <taxon>Actinomycetes</taxon>
        <taxon>Mycobacteriales</taxon>
        <taxon>Mycobacteriaceae</taxon>
        <taxon>Mycolicibacterium</taxon>
    </lineage>
</organism>
<dbReference type="PRINTS" id="PR00081">
    <property type="entry name" value="GDHRDH"/>
</dbReference>
<evidence type="ECO:0000256" key="1">
    <source>
        <dbReference type="ARBA" id="ARBA00006484"/>
    </source>
</evidence>
<protein>
    <submittedName>
        <fullName evidence="5">3-ketoacyl-ACP reductase</fullName>
    </submittedName>
</protein>
<proteinExistence type="inferred from homology"/>
<keyword evidence="2" id="KW-0560">Oxidoreductase</keyword>
<evidence type="ECO:0000256" key="3">
    <source>
        <dbReference type="ARBA" id="ARBA00023027"/>
    </source>
</evidence>
<evidence type="ECO:0000256" key="4">
    <source>
        <dbReference type="RuleBase" id="RU000363"/>
    </source>
</evidence>
<dbReference type="OrthoDB" id="5173603at2"/>
<dbReference type="SUPFAM" id="SSF51735">
    <property type="entry name" value="NAD(P)-binding Rossmann-fold domains"/>
    <property type="match status" value="1"/>
</dbReference>
<dbReference type="EMBL" id="JXST01000007">
    <property type="protein sequence ID" value="KIU17584.1"/>
    <property type="molecule type" value="Genomic_DNA"/>
</dbReference>
<reference evidence="5 6" key="1">
    <citation type="submission" date="2015-01" db="EMBL/GenBank/DDBJ databases">
        <title>Genome sequence of Mycobacterium llatzerense and Mycobacterium immunogenum recovered from brain abscess.</title>
        <authorList>
            <person name="Greninger A.L."/>
            <person name="Langelier C."/>
            <person name="Cunningham G."/>
            <person name="Chiu C.Y."/>
            <person name="Miller S."/>
        </authorList>
    </citation>
    <scope>NUCLEOTIDE SEQUENCE [LARGE SCALE GENOMIC DNA]</scope>
    <source>
        <strain evidence="5 6">CLUC14</strain>
    </source>
</reference>
<dbReference type="PRINTS" id="PR00080">
    <property type="entry name" value="SDRFAMILY"/>
</dbReference>
<dbReference type="InterPro" id="IPR020904">
    <property type="entry name" value="Sc_DH/Rdtase_CS"/>
</dbReference>
<dbReference type="Proteomes" id="UP000032221">
    <property type="component" value="Unassembled WGS sequence"/>
</dbReference>
<evidence type="ECO:0000313" key="6">
    <source>
        <dbReference type="Proteomes" id="UP000032221"/>
    </source>
</evidence>